<comment type="subcellular location">
    <subcellularLocation>
        <location evidence="1">Cytoplasm</location>
        <location evidence="1">Cytoskeleton</location>
    </subcellularLocation>
    <subcellularLocation>
        <location evidence="2">Secreted</location>
    </subcellularLocation>
</comment>
<feature type="region of interest" description="Disordered" evidence="9">
    <location>
        <begin position="216"/>
        <end position="271"/>
    </location>
</feature>
<evidence type="ECO:0000256" key="6">
    <source>
        <dbReference type="ARBA" id="ARBA00022525"/>
    </source>
</evidence>
<evidence type="ECO:0000256" key="1">
    <source>
        <dbReference type="ARBA" id="ARBA00004245"/>
    </source>
</evidence>
<dbReference type="PANTHER" id="PTHR34762">
    <property type="entry name" value="SMALL VASOHIBIN-BINDING PROTEIN"/>
    <property type="match status" value="1"/>
</dbReference>
<evidence type="ECO:0000256" key="8">
    <source>
        <dbReference type="ARBA" id="ARBA00023212"/>
    </source>
</evidence>
<gene>
    <name evidence="10" type="primary">106070322</name>
</gene>
<keyword evidence="7" id="KW-0175">Coiled coil</keyword>
<evidence type="ECO:0000313" key="10">
    <source>
        <dbReference type="EnsemblMetazoa" id="BGLB021360-PA"/>
    </source>
</evidence>
<dbReference type="PANTHER" id="PTHR34762:SF1">
    <property type="entry name" value="SMALL VASOHIBIN-BINDING PROTEIN"/>
    <property type="match status" value="1"/>
</dbReference>
<keyword evidence="8" id="KW-0206">Cytoskeleton</keyword>
<evidence type="ECO:0000256" key="7">
    <source>
        <dbReference type="ARBA" id="ARBA00023054"/>
    </source>
</evidence>
<dbReference type="GO" id="GO:0005856">
    <property type="term" value="C:cytoskeleton"/>
    <property type="evidence" value="ECO:0007669"/>
    <property type="project" value="UniProtKB-SubCell"/>
</dbReference>
<dbReference type="VEuPathDB" id="VectorBase:BGLAX_032411"/>
<dbReference type="Pfam" id="PF15674">
    <property type="entry name" value="CCDC23"/>
    <property type="match status" value="1"/>
</dbReference>
<dbReference type="OrthoDB" id="10035051at2759"/>
<comment type="similarity">
    <text evidence="3">Belongs to the SVBP family.</text>
</comment>
<dbReference type="KEGG" id="bgt:106070322"/>
<sequence length="395" mass="44917">MPTLNPKVELVASVGMNALHVPSVGKLRSVEPQLTTLFHMNELSYIHRADGSKLAPYPPLLLRNFNGAEERENGYYMDADLLNAKIKLLRTSESSGHRIPQGTESHQVFKEVHQHKVFSVPDKTKDDIAETVATTHKRLIRKNSSSQKVSGHEKLCTLDNIYAQKTSTTLPVKSSKMNRLNRKNAEVFHKERLNAFSALCKGISLHDKNIHSNYGKSFPLSHQSKSSKQPLSQVSSNNTVTSGDSESRQSAEVLSNYGQRRKSMSREVGKKTTKVFLSEKQSGVITDCGMCVPCAPPATPTPEQLKRTEYVPSLQDIKAQRLVRQRLHIIEENECKRERKKQETQNLGFQKTMVEMRQDLKKMQRREIYALNKVMTDLENYNFQQFMDNMNAPDF</sequence>
<evidence type="ECO:0000256" key="9">
    <source>
        <dbReference type="SAM" id="MobiDB-lite"/>
    </source>
</evidence>
<evidence type="ECO:0000256" key="3">
    <source>
        <dbReference type="ARBA" id="ARBA00006072"/>
    </source>
</evidence>
<reference evidence="10" key="1">
    <citation type="submission" date="2020-05" db="UniProtKB">
        <authorList>
            <consortium name="EnsemblMetazoa"/>
        </authorList>
    </citation>
    <scope>IDENTIFICATION</scope>
    <source>
        <strain evidence="10">BB02</strain>
    </source>
</reference>
<dbReference type="RefSeq" id="XP_013085652.2">
    <property type="nucleotide sequence ID" value="XM_013230198.2"/>
</dbReference>
<dbReference type="STRING" id="6526.A0A2C9KMC8"/>
<keyword evidence="6" id="KW-0964">Secreted</keyword>
<dbReference type="GO" id="GO:0031397">
    <property type="term" value="P:negative regulation of protein ubiquitination"/>
    <property type="evidence" value="ECO:0007669"/>
    <property type="project" value="TreeGrafter"/>
</dbReference>
<accession>A0A2C9KMC8</accession>
<organism evidence="10 11">
    <name type="scientific">Biomphalaria glabrata</name>
    <name type="common">Bloodfluke planorb</name>
    <name type="synonym">Freshwater snail</name>
    <dbReference type="NCBI Taxonomy" id="6526"/>
    <lineage>
        <taxon>Eukaryota</taxon>
        <taxon>Metazoa</taxon>
        <taxon>Spiralia</taxon>
        <taxon>Lophotrochozoa</taxon>
        <taxon>Mollusca</taxon>
        <taxon>Gastropoda</taxon>
        <taxon>Heterobranchia</taxon>
        <taxon>Euthyneura</taxon>
        <taxon>Panpulmonata</taxon>
        <taxon>Hygrophila</taxon>
        <taxon>Lymnaeoidea</taxon>
        <taxon>Planorbidae</taxon>
        <taxon>Biomphalaria</taxon>
    </lineage>
</organism>
<proteinExistence type="inferred from homology"/>
<dbReference type="GO" id="GO:0009306">
    <property type="term" value="P:protein secretion"/>
    <property type="evidence" value="ECO:0007669"/>
    <property type="project" value="TreeGrafter"/>
</dbReference>
<dbReference type="VEuPathDB" id="VectorBase:BGLB021360"/>
<evidence type="ECO:0000313" key="11">
    <source>
        <dbReference type="Proteomes" id="UP000076420"/>
    </source>
</evidence>
<dbReference type="GO" id="GO:0005576">
    <property type="term" value="C:extracellular region"/>
    <property type="evidence" value="ECO:0007669"/>
    <property type="project" value="UniProtKB-SubCell"/>
</dbReference>
<feature type="compositionally biased region" description="Polar residues" evidence="9">
    <location>
        <begin position="216"/>
        <end position="258"/>
    </location>
</feature>
<dbReference type="Proteomes" id="UP000076420">
    <property type="component" value="Unassembled WGS sequence"/>
</dbReference>
<evidence type="ECO:0000256" key="2">
    <source>
        <dbReference type="ARBA" id="ARBA00004613"/>
    </source>
</evidence>
<dbReference type="EnsemblMetazoa" id="BGLB021360-RA">
    <property type="protein sequence ID" value="BGLB021360-PA"/>
    <property type="gene ID" value="BGLB021360"/>
</dbReference>
<evidence type="ECO:0000256" key="5">
    <source>
        <dbReference type="ARBA" id="ARBA00022490"/>
    </source>
</evidence>
<dbReference type="InterPro" id="IPR031378">
    <property type="entry name" value="SVBP"/>
</dbReference>
<evidence type="ECO:0000256" key="4">
    <source>
        <dbReference type="ARBA" id="ARBA00018251"/>
    </source>
</evidence>
<keyword evidence="5" id="KW-0963">Cytoplasm</keyword>
<name>A0A2C9KMC8_BIOGL</name>
<dbReference type="AlphaFoldDB" id="A0A2C9KMC8"/>
<dbReference type="GO" id="GO:0045177">
    <property type="term" value="C:apical part of cell"/>
    <property type="evidence" value="ECO:0007669"/>
    <property type="project" value="TreeGrafter"/>
</dbReference>
<protein>
    <recommendedName>
        <fullName evidence="4">Small vasohibin-binding protein</fullName>
    </recommendedName>
</protein>